<name>A0A6V8NHE4_9ACTN</name>
<dbReference type="SUPFAM" id="SSF49299">
    <property type="entry name" value="PKD domain"/>
    <property type="match status" value="1"/>
</dbReference>
<dbReference type="AlphaFoldDB" id="A0A6V8NHE4"/>
<organism evidence="3 4">
    <name type="scientific">Candidatus Hakubella thermalkaliphila</name>
    <dbReference type="NCBI Taxonomy" id="2754717"/>
    <lineage>
        <taxon>Bacteria</taxon>
        <taxon>Bacillati</taxon>
        <taxon>Actinomycetota</taxon>
        <taxon>Actinomycetota incertae sedis</taxon>
        <taxon>Candidatus Hakubellales</taxon>
        <taxon>Candidatus Hakubellaceae</taxon>
        <taxon>Candidatus Hakubella</taxon>
    </lineage>
</organism>
<dbReference type="Pfam" id="PF17963">
    <property type="entry name" value="Big_9"/>
    <property type="match status" value="1"/>
</dbReference>
<feature type="transmembrane region" description="Helical" evidence="1">
    <location>
        <begin position="45"/>
        <end position="64"/>
    </location>
</feature>
<keyword evidence="1" id="KW-0472">Membrane</keyword>
<gene>
    <name evidence="3" type="ORF">HKBW3S03_01183</name>
</gene>
<sequence length="369" mass="39881">MPYCSKCGGEISSGLRFCPKCGTQVSIEPQVSVGERRFKNTPVKGILVGVIILLIASVGVYLFLTRNKAPVIVSLEAPSVVAINEIVSLTSSATDEDGDTLTYTWQAEAGTISGEGSTVTYTAPKTAGTYALTVSVSDGRGGRAKQSINIEVLLLWQKTYGGKDLDRAFSIQQTKDGGYIVAGYTTSFGAGDLDFYILKLDPTGKVLWEKTYGGEYYDWASSIQQTKDGGYIVAGYTWSFGAGDLDFYILKLDPTRKVLWEKTYGGENDDWAFSIQQTKDGGYIVAGVTTSFGAGDSDFYILKLDPTGKVLWEKTYGGKDWDLAVSIQQTQDGGYIVAGVTTSFGAGEEDFYILKLDPQGKTGPYPMPH</sequence>
<dbReference type="PANTHER" id="PTHR42754">
    <property type="entry name" value="ENDOGLUCANASE"/>
    <property type="match status" value="1"/>
</dbReference>
<dbReference type="CDD" id="cd00146">
    <property type="entry name" value="PKD"/>
    <property type="match status" value="1"/>
</dbReference>
<dbReference type="GO" id="GO:0005975">
    <property type="term" value="P:carbohydrate metabolic process"/>
    <property type="evidence" value="ECO:0007669"/>
    <property type="project" value="UniProtKB-ARBA"/>
</dbReference>
<reference evidence="3 4" key="1">
    <citation type="journal article" date="2020" name="Front. Microbiol.">
        <title>Single-cell genomics of novel Actinobacteria with the Wood-Ljungdahl pathway discovered in a serpentinizing system.</title>
        <authorList>
            <person name="Merino N."/>
            <person name="Kawai M."/>
            <person name="Boyd E.S."/>
            <person name="Colman D.R."/>
            <person name="McGlynn S.E."/>
            <person name="Nealson K.H."/>
            <person name="Kurokawa K."/>
            <person name="Hongoh Y."/>
        </authorList>
    </citation>
    <scope>NUCLEOTIDE SEQUENCE [LARGE SCALE GENOMIC DNA]</scope>
    <source>
        <strain evidence="3 4">S03</strain>
    </source>
</reference>
<proteinExistence type="predicted"/>
<dbReference type="InterPro" id="IPR013431">
    <property type="entry name" value="Delta_60_rpt"/>
</dbReference>
<protein>
    <recommendedName>
        <fullName evidence="2">PKD/Chitinase domain-containing protein</fullName>
    </recommendedName>
</protein>
<comment type="caution">
    <text evidence="3">The sequence shown here is derived from an EMBL/GenBank/DDBJ whole genome shotgun (WGS) entry which is preliminary data.</text>
</comment>
<dbReference type="InterPro" id="IPR022409">
    <property type="entry name" value="PKD/Chitinase_dom"/>
</dbReference>
<dbReference type="EMBL" id="BLRU01000119">
    <property type="protein sequence ID" value="GFP19678.1"/>
    <property type="molecule type" value="Genomic_DNA"/>
</dbReference>
<dbReference type="Pfam" id="PF17164">
    <property type="entry name" value="DUF5122"/>
    <property type="match status" value="3"/>
</dbReference>
<dbReference type="Proteomes" id="UP000574717">
    <property type="component" value="Unassembled WGS sequence"/>
</dbReference>
<evidence type="ECO:0000313" key="3">
    <source>
        <dbReference type="EMBL" id="GFP19678.1"/>
    </source>
</evidence>
<dbReference type="Gene3D" id="2.80.10.50">
    <property type="match status" value="1"/>
</dbReference>
<dbReference type="InterPro" id="IPR011047">
    <property type="entry name" value="Quinoprotein_ADH-like_sf"/>
</dbReference>
<dbReference type="PANTHER" id="PTHR42754:SF1">
    <property type="entry name" value="LIPOPROTEIN"/>
    <property type="match status" value="1"/>
</dbReference>
<dbReference type="InterPro" id="IPR035986">
    <property type="entry name" value="PKD_dom_sf"/>
</dbReference>
<dbReference type="Gene3D" id="2.60.40.10">
    <property type="entry name" value="Immunoglobulins"/>
    <property type="match status" value="1"/>
</dbReference>
<dbReference type="RefSeq" id="WP_176237017.1">
    <property type="nucleotide sequence ID" value="NZ_BLRU01000119.1"/>
</dbReference>
<keyword evidence="1" id="KW-0812">Transmembrane</keyword>
<dbReference type="InterPro" id="IPR013783">
    <property type="entry name" value="Ig-like_fold"/>
</dbReference>
<evidence type="ECO:0000313" key="4">
    <source>
        <dbReference type="Proteomes" id="UP000574717"/>
    </source>
</evidence>
<evidence type="ECO:0000256" key="1">
    <source>
        <dbReference type="SAM" id="Phobius"/>
    </source>
</evidence>
<accession>A0A6V8NHE4</accession>
<dbReference type="SMART" id="SM00089">
    <property type="entry name" value="PKD"/>
    <property type="match status" value="1"/>
</dbReference>
<feature type="domain" description="PKD/Chitinase" evidence="2">
    <location>
        <begin position="70"/>
        <end position="155"/>
    </location>
</feature>
<dbReference type="SUPFAM" id="SSF50998">
    <property type="entry name" value="Quinoprotein alcohol dehydrogenase-like"/>
    <property type="match status" value="1"/>
</dbReference>
<keyword evidence="1" id="KW-1133">Transmembrane helix</keyword>
<evidence type="ECO:0000259" key="2">
    <source>
        <dbReference type="SMART" id="SM00089"/>
    </source>
</evidence>